<dbReference type="EMBL" id="UINC01088124">
    <property type="protein sequence ID" value="SVC38087.1"/>
    <property type="molecule type" value="Genomic_DNA"/>
</dbReference>
<reference evidence="1" key="1">
    <citation type="submission" date="2018-05" db="EMBL/GenBank/DDBJ databases">
        <authorList>
            <person name="Lanie J.A."/>
            <person name="Ng W.-L."/>
            <person name="Kazmierczak K.M."/>
            <person name="Andrzejewski T.M."/>
            <person name="Davidsen T.M."/>
            <person name="Wayne K.J."/>
            <person name="Tettelin H."/>
            <person name="Glass J.I."/>
            <person name="Rusch D."/>
            <person name="Podicherti R."/>
            <person name="Tsui H.-C.T."/>
            <person name="Winkler M.E."/>
        </authorList>
    </citation>
    <scope>NUCLEOTIDE SEQUENCE</scope>
</reference>
<accession>A0A382LS06</accession>
<sequence>MKAILEFNLPADEERFNISSKAMDWSLLV</sequence>
<proteinExistence type="predicted"/>
<organism evidence="1">
    <name type="scientific">marine metagenome</name>
    <dbReference type="NCBI Taxonomy" id="408172"/>
    <lineage>
        <taxon>unclassified sequences</taxon>
        <taxon>metagenomes</taxon>
        <taxon>ecological metagenomes</taxon>
    </lineage>
</organism>
<protein>
    <submittedName>
        <fullName evidence="1">Uncharacterized protein</fullName>
    </submittedName>
</protein>
<evidence type="ECO:0000313" key="1">
    <source>
        <dbReference type="EMBL" id="SVC38087.1"/>
    </source>
</evidence>
<name>A0A382LS06_9ZZZZ</name>
<gene>
    <name evidence="1" type="ORF">METZ01_LOCUS290941</name>
</gene>
<dbReference type="AlphaFoldDB" id="A0A382LS06"/>
<feature type="non-terminal residue" evidence="1">
    <location>
        <position position="29"/>
    </location>
</feature>